<evidence type="ECO:0000313" key="1">
    <source>
        <dbReference type="EMBL" id="OGK37444.1"/>
    </source>
</evidence>
<comment type="caution">
    <text evidence="1">The sequence shown here is derived from an EMBL/GenBank/DDBJ whole genome shotgun (WGS) entry which is preliminary data.</text>
</comment>
<protein>
    <submittedName>
        <fullName evidence="1">Uncharacterized protein</fullName>
    </submittedName>
</protein>
<gene>
    <name evidence="1" type="ORF">A3F03_00995</name>
</gene>
<sequence length="133" mass="15304">MKKKLLILILLIIGLLIGVMVVVGTYSSIYKEVRINCQKAQKEFQRNCNNSLILLIQSENFSFREKNSAIWTLGQLADKKSLLFLSQLAKNIPAQERCSYDSQICGYEVEKAVKWCEKGNLTSFMYKDQGDWK</sequence>
<organism evidence="1 2">
    <name type="scientific">Candidatus Roizmanbacteria bacterium RIFCSPHIGHO2_12_FULL_41_11</name>
    <dbReference type="NCBI Taxonomy" id="1802052"/>
    <lineage>
        <taxon>Bacteria</taxon>
        <taxon>Candidatus Roizmaniibacteriota</taxon>
    </lineage>
</organism>
<name>A0A1F7I256_9BACT</name>
<proteinExistence type="predicted"/>
<dbReference type="EMBL" id="MGAC01000041">
    <property type="protein sequence ID" value="OGK37444.1"/>
    <property type="molecule type" value="Genomic_DNA"/>
</dbReference>
<accession>A0A1F7I256</accession>
<reference evidence="1 2" key="1">
    <citation type="journal article" date="2016" name="Nat. Commun.">
        <title>Thousands of microbial genomes shed light on interconnected biogeochemical processes in an aquifer system.</title>
        <authorList>
            <person name="Anantharaman K."/>
            <person name="Brown C.T."/>
            <person name="Hug L.A."/>
            <person name="Sharon I."/>
            <person name="Castelle C.J."/>
            <person name="Probst A.J."/>
            <person name="Thomas B.C."/>
            <person name="Singh A."/>
            <person name="Wilkins M.J."/>
            <person name="Karaoz U."/>
            <person name="Brodie E.L."/>
            <person name="Williams K.H."/>
            <person name="Hubbard S.S."/>
            <person name="Banfield J.F."/>
        </authorList>
    </citation>
    <scope>NUCLEOTIDE SEQUENCE [LARGE SCALE GENOMIC DNA]</scope>
</reference>
<dbReference type="Proteomes" id="UP000176803">
    <property type="component" value="Unassembled WGS sequence"/>
</dbReference>
<dbReference type="AlphaFoldDB" id="A0A1F7I256"/>
<evidence type="ECO:0000313" key="2">
    <source>
        <dbReference type="Proteomes" id="UP000176803"/>
    </source>
</evidence>